<dbReference type="Pfam" id="PF24161">
    <property type="entry name" value="CCDC39"/>
    <property type="match status" value="1"/>
</dbReference>
<dbReference type="GO" id="GO:0060285">
    <property type="term" value="P:cilium-dependent cell motility"/>
    <property type="evidence" value="ECO:0007669"/>
    <property type="project" value="TreeGrafter"/>
</dbReference>
<evidence type="ECO:0000313" key="7">
    <source>
        <dbReference type="Proteomes" id="UP000676336"/>
    </source>
</evidence>
<gene>
    <name evidence="6" type="ORF">SMN809_LOCUS77872</name>
</gene>
<dbReference type="AlphaFoldDB" id="A0A8S3J2P6"/>
<proteinExistence type="inferred from homology"/>
<evidence type="ECO:0000256" key="5">
    <source>
        <dbReference type="SAM" id="Coils"/>
    </source>
</evidence>
<dbReference type="Proteomes" id="UP000676336">
    <property type="component" value="Unassembled WGS sequence"/>
</dbReference>
<feature type="non-terminal residue" evidence="6">
    <location>
        <position position="198"/>
    </location>
</feature>
<sequence length="198" mass="23497">EKSTEEQAMLERKISELQAELQRKRDDHAMLTSQTKQIEEEKRRLNKNLKEIREDKETEQKKIEELELHADNAQRLIKKLTDDKENLLVEEHLMRIELKRLRGLLNSKADTIMTLETRRLQLQTAIKERRSEISIHQSTLRQQLRDEEGKTNEISAQLHDRINKIEKLKKRYEIVNIAMAPPEGASEEESSQTYYVIK</sequence>
<accession>A0A8S3J2P6</accession>
<keyword evidence="3 5" id="KW-0175">Coiled coil</keyword>
<dbReference type="InterPro" id="IPR033290">
    <property type="entry name" value="CCDC39"/>
</dbReference>
<dbReference type="GO" id="GO:0060287">
    <property type="term" value="P:epithelial cilium movement involved in determination of left/right asymmetry"/>
    <property type="evidence" value="ECO:0007669"/>
    <property type="project" value="TreeGrafter"/>
</dbReference>
<dbReference type="EMBL" id="CAJOBI010338423">
    <property type="protein sequence ID" value="CAF5209362.1"/>
    <property type="molecule type" value="Genomic_DNA"/>
</dbReference>
<dbReference type="GO" id="GO:0005930">
    <property type="term" value="C:axoneme"/>
    <property type="evidence" value="ECO:0007669"/>
    <property type="project" value="InterPro"/>
</dbReference>
<comment type="caution">
    <text evidence="6">The sequence shown here is derived from an EMBL/GenBank/DDBJ whole genome shotgun (WGS) entry which is preliminary data.</text>
</comment>
<comment type="function">
    <text evidence="4">Required for assembly of dynein regulatory complex (DRC) and inner dynein arm (IDA) complexes, which are responsible for ciliary beat regulation, thereby playing a central role in motility in cilia and flagella. Probably acts together with CCDC40 to form a molecular ruler that determines the 96 nanometer (nm) repeat length and arrangements of components in cilia and flagella. Not required for outer dynein arm complexes assembly.</text>
</comment>
<name>A0A8S3J2P6_9BILA</name>
<dbReference type="PANTHER" id="PTHR18962">
    <property type="entry name" value="COILED-COIL DOMAIN-CONTAINING PROTEIN 39"/>
    <property type="match status" value="1"/>
</dbReference>
<reference evidence="6" key="1">
    <citation type="submission" date="2021-02" db="EMBL/GenBank/DDBJ databases">
        <authorList>
            <person name="Nowell W R."/>
        </authorList>
    </citation>
    <scope>NUCLEOTIDE SEQUENCE</scope>
</reference>
<evidence type="ECO:0000313" key="6">
    <source>
        <dbReference type="EMBL" id="CAF5209362.1"/>
    </source>
</evidence>
<evidence type="ECO:0000256" key="3">
    <source>
        <dbReference type="ARBA" id="ARBA00023054"/>
    </source>
</evidence>
<dbReference type="GO" id="GO:0036159">
    <property type="term" value="P:inner dynein arm assembly"/>
    <property type="evidence" value="ECO:0007669"/>
    <property type="project" value="InterPro"/>
</dbReference>
<feature type="coiled-coil region" evidence="5">
    <location>
        <begin position="7"/>
        <end position="90"/>
    </location>
</feature>
<dbReference type="GO" id="GO:0005576">
    <property type="term" value="C:extracellular region"/>
    <property type="evidence" value="ECO:0007669"/>
    <property type="project" value="GOC"/>
</dbReference>
<comment type="similarity">
    <text evidence="1">Belongs to the CCDC39 family.</text>
</comment>
<feature type="non-terminal residue" evidence="6">
    <location>
        <position position="1"/>
    </location>
</feature>
<organism evidence="6 7">
    <name type="scientific">Rotaria magnacalcarata</name>
    <dbReference type="NCBI Taxonomy" id="392030"/>
    <lineage>
        <taxon>Eukaryota</taxon>
        <taxon>Metazoa</taxon>
        <taxon>Spiralia</taxon>
        <taxon>Gnathifera</taxon>
        <taxon>Rotifera</taxon>
        <taxon>Eurotatoria</taxon>
        <taxon>Bdelloidea</taxon>
        <taxon>Philodinida</taxon>
        <taxon>Philodinidae</taxon>
        <taxon>Rotaria</taxon>
    </lineage>
</organism>
<evidence type="ECO:0000256" key="1">
    <source>
        <dbReference type="ARBA" id="ARBA00005805"/>
    </source>
</evidence>
<evidence type="ECO:0000256" key="2">
    <source>
        <dbReference type="ARBA" id="ARBA00016725"/>
    </source>
</evidence>
<protein>
    <recommendedName>
        <fullName evidence="2">Coiled-coil domain-containing protein 39</fullName>
    </recommendedName>
</protein>
<evidence type="ECO:0000256" key="4">
    <source>
        <dbReference type="ARBA" id="ARBA00045182"/>
    </source>
</evidence>
<dbReference type="PANTHER" id="PTHR18962:SF0">
    <property type="entry name" value="COILED-COIL DOMAIN-CONTAINING PROTEIN 39"/>
    <property type="match status" value="1"/>
</dbReference>